<dbReference type="PANTHER" id="PTHR36449">
    <property type="entry name" value="ACETYLTRANSFERASE-RELATED"/>
    <property type="match status" value="1"/>
</dbReference>
<dbReference type="GO" id="GO:0016746">
    <property type="term" value="F:acyltransferase activity"/>
    <property type="evidence" value="ECO:0007669"/>
    <property type="project" value="UniProtKB-KW"/>
</dbReference>
<organism evidence="5">
    <name type="scientific">Methanobacterium veterum</name>
    <dbReference type="NCBI Taxonomy" id="408577"/>
    <lineage>
        <taxon>Archaea</taxon>
        <taxon>Methanobacteriati</taxon>
        <taxon>Methanobacteriota</taxon>
        <taxon>Methanomada group</taxon>
        <taxon>Methanobacteria</taxon>
        <taxon>Methanobacteriales</taxon>
        <taxon>Methanobacteriaceae</taxon>
        <taxon>Methanobacterium</taxon>
    </lineage>
</organism>
<dbReference type="Proteomes" id="UP001068021">
    <property type="component" value="Unassembled WGS sequence"/>
</dbReference>
<dbReference type="EC" id="2.3.1.-" evidence="5"/>
<dbReference type="Gene3D" id="3.40.630.30">
    <property type="match status" value="1"/>
</dbReference>
<dbReference type="InterPro" id="IPR016181">
    <property type="entry name" value="Acyl_CoA_acyltransferase"/>
</dbReference>
<evidence type="ECO:0000256" key="3">
    <source>
        <dbReference type="ARBA" id="ARBA00023315"/>
    </source>
</evidence>
<evidence type="ECO:0000313" key="6">
    <source>
        <dbReference type="Proteomes" id="UP001068021"/>
    </source>
</evidence>
<dbReference type="EMBL" id="JAPVES010000027">
    <property type="protein sequence ID" value="MCZ3371767.1"/>
    <property type="molecule type" value="Genomic_DNA"/>
</dbReference>
<keyword evidence="1" id="KW-1277">Toxin-antitoxin system</keyword>
<keyword evidence="6" id="KW-1185">Reference proteome</keyword>
<evidence type="ECO:0000313" key="5">
    <source>
        <dbReference type="EMBL" id="MCZ3371767.1"/>
    </source>
</evidence>
<keyword evidence="3 5" id="KW-0012">Acyltransferase</keyword>
<reference evidence="5" key="1">
    <citation type="submission" date="2022-12" db="EMBL/GenBank/DDBJ databases">
        <title>Reclassification of two methanogenic archaea species isolated from the Kolyma lowland permafrost.</title>
        <authorList>
            <person name="Trubitsyn V.E."/>
            <person name="Rivkina E.M."/>
            <person name="Shcherbakova V.A."/>
        </authorList>
    </citation>
    <scope>NUCLEOTIDE SEQUENCE</scope>
    <source>
        <strain evidence="4">M2</strain>
        <strain evidence="5">MK4</strain>
    </source>
</reference>
<comment type="caution">
    <text evidence="5">The sequence shown here is derived from an EMBL/GenBank/DDBJ whole genome shotgun (WGS) entry which is preliminary data.</text>
</comment>
<protein>
    <submittedName>
        <fullName evidence="5">GNAT family N-acetyltransferase</fullName>
        <ecNumber evidence="5">2.3.1.-</ecNumber>
    </submittedName>
</protein>
<dbReference type="PANTHER" id="PTHR36449:SF1">
    <property type="entry name" value="ACETYLTRANSFERASE"/>
    <property type="match status" value="1"/>
</dbReference>
<dbReference type="Proteomes" id="UP001074446">
    <property type="component" value="Unassembled WGS sequence"/>
</dbReference>
<dbReference type="RefSeq" id="WP_048082823.1">
    <property type="nucleotide sequence ID" value="NZ_JAPVER010000020.1"/>
</dbReference>
<gene>
    <name evidence="5" type="ORF">O3H35_03890</name>
    <name evidence="4" type="ORF">O3H54_11595</name>
</gene>
<evidence type="ECO:0000256" key="2">
    <source>
        <dbReference type="ARBA" id="ARBA00022679"/>
    </source>
</evidence>
<dbReference type="AlphaFoldDB" id="A0A9E4ZZD8"/>
<evidence type="ECO:0000313" key="4">
    <source>
        <dbReference type="EMBL" id="MCZ3366524.1"/>
    </source>
</evidence>
<accession>A0A9E4ZZD8</accession>
<dbReference type="EMBL" id="JAPVER010000020">
    <property type="protein sequence ID" value="MCZ3366524.1"/>
    <property type="molecule type" value="Genomic_DNA"/>
</dbReference>
<name>A0A9E4ZZD8_9EURY</name>
<dbReference type="SUPFAM" id="SSF55729">
    <property type="entry name" value="Acyl-CoA N-acyltransferases (Nat)"/>
    <property type="match status" value="1"/>
</dbReference>
<keyword evidence="2 5" id="KW-0808">Transferase</keyword>
<sequence>MNKIEFNDLIIEKLEDHHDISCFECGNHDLNEFLMEKSRDQMNNKVNVTYLCKYDSYLVAFFTWCADSIMLKKIIDKDKDYLEELGINYETLPALKLCRLAVDKQYHGNRIGPELVELVISTALELSKTIGLRFITVDAYCNARWLYDKYLFKMFPKEERKLVKYKRNPRPEHTISMYLDIHKE</sequence>
<evidence type="ECO:0000256" key="1">
    <source>
        <dbReference type="ARBA" id="ARBA00022649"/>
    </source>
</evidence>
<proteinExistence type="predicted"/>